<dbReference type="Proteomes" id="UP001152795">
    <property type="component" value="Unassembled WGS sequence"/>
</dbReference>
<name>A0A6S7HEZ8_PARCT</name>
<proteinExistence type="predicted"/>
<sequence length="121" mass="13874">IFIITTELIPFWSFKPEITVVDVQRMKSILVQMILLLIIIVVHVSSQASLTCQQKILRCQSTSKACLIACTKVQQCDPCRKKFRSCSNICKTTNKKSGSKHSKNRNLKKLKRKIKKLLQLL</sequence>
<reference evidence="1" key="1">
    <citation type="submission" date="2020-04" db="EMBL/GenBank/DDBJ databases">
        <authorList>
            <person name="Alioto T."/>
            <person name="Alioto T."/>
            <person name="Gomez Garrido J."/>
        </authorList>
    </citation>
    <scope>NUCLEOTIDE SEQUENCE</scope>
    <source>
        <strain evidence="1">A484AB</strain>
    </source>
</reference>
<accession>A0A6S7HEZ8</accession>
<keyword evidence="2" id="KW-1185">Reference proteome</keyword>
<gene>
    <name evidence="1" type="ORF">PACLA_8A068059</name>
</gene>
<evidence type="ECO:0000313" key="1">
    <source>
        <dbReference type="EMBL" id="CAB3994067.1"/>
    </source>
</evidence>
<protein>
    <submittedName>
        <fullName evidence="1">Uncharacterized protein</fullName>
    </submittedName>
</protein>
<evidence type="ECO:0000313" key="2">
    <source>
        <dbReference type="Proteomes" id="UP001152795"/>
    </source>
</evidence>
<feature type="non-terminal residue" evidence="1">
    <location>
        <position position="1"/>
    </location>
</feature>
<organism evidence="1 2">
    <name type="scientific">Paramuricea clavata</name>
    <name type="common">Red gorgonian</name>
    <name type="synonym">Violescent sea-whip</name>
    <dbReference type="NCBI Taxonomy" id="317549"/>
    <lineage>
        <taxon>Eukaryota</taxon>
        <taxon>Metazoa</taxon>
        <taxon>Cnidaria</taxon>
        <taxon>Anthozoa</taxon>
        <taxon>Octocorallia</taxon>
        <taxon>Malacalcyonacea</taxon>
        <taxon>Plexauridae</taxon>
        <taxon>Paramuricea</taxon>
    </lineage>
</organism>
<dbReference type="EMBL" id="CACRXK020002386">
    <property type="protein sequence ID" value="CAB3994067.1"/>
    <property type="molecule type" value="Genomic_DNA"/>
</dbReference>
<comment type="caution">
    <text evidence="1">The sequence shown here is derived from an EMBL/GenBank/DDBJ whole genome shotgun (WGS) entry which is preliminary data.</text>
</comment>
<dbReference type="AlphaFoldDB" id="A0A6S7HEZ8"/>